<evidence type="ECO:0000313" key="1">
    <source>
        <dbReference type="EMBL" id="MDR6866570.1"/>
    </source>
</evidence>
<organism evidence="1 2">
    <name type="scientific">Microbacterium resistens</name>
    <dbReference type="NCBI Taxonomy" id="156977"/>
    <lineage>
        <taxon>Bacteria</taxon>
        <taxon>Bacillati</taxon>
        <taxon>Actinomycetota</taxon>
        <taxon>Actinomycetes</taxon>
        <taxon>Micrococcales</taxon>
        <taxon>Microbacteriaceae</taxon>
        <taxon>Microbacterium</taxon>
    </lineage>
</organism>
<sequence>MTTILHASGAAELLSLIPVLAGFTPRRSVVLLPFADGRTGGALRFDAPPIDESPIDESPIGQDAVIETFAATAIGLACRIPATNAIAVALYLDEPLSDGDSLPGTRIAEELMLRARACGLRIVEVLCVGPDGWADYLDPAEPPRPLAELPAPPPVPGLVGIGDDQRSGSELPPADLVEKEAVAQALRALEHAMAGGPTDRDDALEGRVDPRAFAALLTLDDLPAFLEDALETPESRSPFLAAALIWVLTRPAFRDVALVQWACGIDAGAYALDAQLAFTGDPSSIPDELGDVILGRGPSPDPDRLHVALTLVRGVAALAPRPERPGALAAAAWLAWALGRSTHASRYIELAEAIDPRHSFIGLLRSVVDAGVLPDWAFRRG</sequence>
<evidence type="ECO:0000313" key="2">
    <source>
        <dbReference type="Proteomes" id="UP001259347"/>
    </source>
</evidence>
<dbReference type="Pfam" id="PF13830">
    <property type="entry name" value="DUF4192"/>
    <property type="match status" value="2"/>
</dbReference>
<dbReference type="InterPro" id="IPR025447">
    <property type="entry name" value="DUF4192"/>
</dbReference>
<accession>A0ABU1SAD6</accession>
<protein>
    <recommendedName>
        <fullName evidence="3">DUF4192 family protein</fullName>
    </recommendedName>
</protein>
<dbReference type="Proteomes" id="UP001259347">
    <property type="component" value="Unassembled WGS sequence"/>
</dbReference>
<comment type="caution">
    <text evidence="1">The sequence shown here is derived from an EMBL/GenBank/DDBJ whole genome shotgun (WGS) entry which is preliminary data.</text>
</comment>
<dbReference type="RefSeq" id="WP_310018510.1">
    <property type="nucleotide sequence ID" value="NZ_JAVDUM010000004.1"/>
</dbReference>
<evidence type="ECO:0008006" key="3">
    <source>
        <dbReference type="Google" id="ProtNLM"/>
    </source>
</evidence>
<proteinExistence type="predicted"/>
<gene>
    <name evidence="1" type="ORF">J2Y69_001163</name>
</gene>
<dbReference type="EMBL" id="JAVDUM010000004">
    <property type="protein sequence ID" value="MDR6866570.1"/>
    <property type="molecule type" value="Genomic_DNA"/>
</dbReference>
<name>A0ABU1SAD6_9MICO</name>
<reference evidence="1 2" key="1">
    <citation type="submission" date="2023-07" db="EMBL/GenBank/DDBJ databases">
        <title>Sorghum-associated microbial communities from plants grown in Nebraska, USA.</title>
        <authorList>
            <person name="Schachtman D."/>
        </authorList>
    </citation>
    <scope>NUCLEOTIDE SEQUENCE [LARGE SCALE GENOMIC DNA]</scope>
    <source>
        <strain evidence="1 2">2980</strain>
    </source>
</reference>
<keyword evidence="2" id="KW-1185">Reference proteome</keyword>